<name>A0A1Q2YAI2_9ASCO</name>
<dbReference type="InterPro" id="IPR040000">
    <property type="entry name" value="NOP9"/>
</dbReference>
<dbReference type="GO" id="GO:0030686">
    <property type="term" value="C:90S preribosome"/>
    <property type="evidence" value="ECO:0007669"/>
    <property type="project" value="TreeGrafter"/>
</dbReference>
<evidence type="ECO:0000256" key="1">
    <source>
        <dbReference type="ARBA" id="ARBA00004604"/>
    </source>
</evidence>
<dbReference type="PANTHER" id="PTHR13102">
    <property type="entry name" value="NUCLEOLAR PROTEIN 9"/>
    <property type="match status" value="1"/>
</dbReference>
<dbReference type="SUPFAM" id="SSF48371">
    <property type="entry name" value="ARM repeat"/>
    <property type="match status" value="1"/>
</dbReference>
<dbReference type="GO" id="GO:0005730">
    <property type="term" value="C:nucleolus"/>
    <property type="evidence" value="ECO:0007669"/>
    <property type="project" value="UniProtKB-SubCell"/>
</dbReference>
<dbReference type="GO" id="GO:0003723">
    <property type="term" value="F:RNA binding"/>
    <property type="evidence" value="ECO:0007669"/>
    <property type="project" value="InterPro"/>
</dbReference>
<feature type="compositionally biased region" description="Basic and acidic residues" evidence="7">
    <location>
        <begin position="241"/>
        <end position="255"/>
    </location>
</feature>
<dbReference type="PANTHER" id="PTHR13102:SF0">
    <property type="entry name" value="NUCLEOLAR PROTEIN 9"/>
    <property type="match status" value="1"/>
</dbReference>
<evidence type="ECO:0000256" key="2">
    <source>
        <dbReference type="ARBA" id="ARBA00005301"/>
    </source>
</evidence>
<keyword evidence="4" id="KW-0677">Repeat</keyword>
<dbReference type="Gene3D" id="1.25.10.10">
    <property type="entry name" value="Leucine-rich Repeat Variant"/>
    <property type="match status" value="1"/>
</dbReference>
<evidence type="ECO:0000256" key="7">
    <source>
        <dbReference type="SAM" id="MobiDB-lite"/>
    </source>
</evidence>
<dbReference type="InterPro" id="IPR011989">
    <property type="entry name" value="ARM-like"/>
</dbReference>
<dbReference type="AlphaFoldDB" id="A0A1Q2YAI2"/>
<dbReference type="Pfam" id="PF22493">
    <property type="entry name" value="PUF_NOP9"/>
    <property type="match status" value="1"/>
</dbReference>
<dbReference type="InterPro" id="IPR001313">
    <property type="entry name" value="Pumilio_RNA-bd_rpt"/>
</dbReference>
<gene>
    <name evidence="8" type="ORF">PMKS-000001</name>
</gene>
<dbReference type="GO" id="GO:0000480">
    <property type="term" value="P:endonucleolytic cleavage in 5'-ETS of tricistronic rRNA transcript (SSU-rRNA, 5.8S rRNA, LSU-rRNA)"/>
    <property type="evidence" value="ECO:0007669"/>
    <property type="project" value="TreeGrafter"/>
</dbReference>
<dbReference type="Proteomes" id="UP000186136">
    <property type="component" value="Unassembled WGS sequence"/>
</dbReference>
<organism evidence="8 9">
    <name type="scientific">Pichia membranifaciens</name>
    <dbReference type="NCBI Taxonomy" id="4926"/>
    <lineage>
        <taxon>Eukaryota</taxon>
        <taxon>Fungi</taxon>
        <taxon>Dikarya</taxon>
        <taxon>Ascomycota</taxon>
        <taxon>Saccharomycotina</taxon>
        <taxon>Pichiomycetes</taxon>
        <taxon>Pichiales</taxon>
        <taxon>Pichiaceae</taxon>
        <taxon>Pichia</taxon>
    </lineage>
</organism>
<proteinExistence type="inferred from homology"/>
<dbReference type="GO" id="GO:0000472">
    <property type="term" value="P:endonucleolytic cleavage to generate mature 5'-end of SSU-rRNA from (SSU-rRNA, 5.8S rRNA, LSU-rRNA)"/>
    <property type="evidence" value="ECO:0007669"/>
    <property type="project" value="TreeGrafter"/>
</dbReference>
<reference evidence="8 9" key="1">
    <citation type="submission" date="2016-08" db="EMBL/GenBank/DDBJ databases">
        <title>Whole genome shotgun sequence of Pichia membranifaciens KS47-1.</title>
        <authorList>
            <person name="Konishi M."/>
            <person name="Ishida M."/>
            <person name="Arakawa T."/>
            <person name="Kato Y."/>
            <person name="Horiuchi J."/>
        </authorList>
    </citation>
    <scope>NUCLEOTIDE SEQUENCE [LARGE SCALE GENOMIC DNA]</scope>
    <source>
        <strain evidence="8 9">KS47-1</strain>
    </source>
</reference>
<dbReference type="InterPro" id="IPR016024">
    <property type="entry name" value="ARM-type_fold"/>
</dbReference>
<accession>A0A1Q2YAI2</accession>
<dbReference type="GO" id="GO:0000056">
    <property type="term" value="P:ribosomal small subunit export from nucleus"/>
    <property type="evidence" value="ECO:0007669"/>
    <property type="project" value="TreeGrafter"/>
</dbReference>
<protein>
    <recommendedName>
        <fullName evidence="3">Nucleolar protein 9</fullName>
    </recommendedName>
    <alternativeName>
        <fullName evidence="5 6">Pumilio domain-containing protein NOP9</fullName>
    </alternativeName>
</protein>
<evidence type="ECO:0000313" key="8">
    <source>
        <dbReference type="EMBL" id="GAV26547.1"/>
    </source>
</evidence>
<dbReference type="OrthoDB" id="392571at2759"/>
<evidence type="ECO:0000256" key="3">
    <source>
        <dbReference type="ARBA" id="ARBA00016427"/>
    </source>
</evidence>
<evidence type="ECO:0000256" key="6">
    <source>
        <dbReference type="ARBA" id="ARBA00031929"/>
    </source>
</evidence>
<evidence type="ECO:0000313" key="9">
    <source>
        <dbReference type="Proteomes" id="UP000186136"/>
    </source>
</evidence>
<comment type="caution">
    <text evidence="8">The sequence shown here is derived from an EMBL/GenBank/DDBJ whole genome shotgun (WGS) entry which is preliminary data.</text>
</comment>
<dbReference type="SMART" id="SM00025">
    <property type="entry name" value="Pumilio"/>
    <property type="match status" value="2"/>
</dbReference>
<feature type="compositionally biased region" description="Basic and acidic residues" evidence="7">
    <location>
        <begin position="201"/>
        <end position="212"/>
    </location>
</feature>
<dbReference type="GO" id="GO:0000447">
    <property type="term" value="P:endonucleolytic cleavage in ITS1 to separate SSU-rRNA from 5.8S rRNA and LSU-rRNA from tricistronic rRNA transcript (SSU-rRNA, 5.8S rRNA, LSU-rRNA)"/>
    <property type="evidence" value="ECO:0007669"/>
    <property type="project" value="TreeGrafter"/>
</dbReference>
<evidence type="ECO:0000256" key="4">
    <source>
        <dbReference type="ARBA" id="ARBA00022737"/>
    </source>
</evidence>
<feature type="region of interest" description="Disordered" evidence="7">
    <location>
        <begin position="1"/>
        <end position="37"/>
    </location>
</feature>
<dbReference type="EMBL" id="BDGI01000001">
    <property type="protein sequence ID" value="GAV26547.1"/>
    <property type="molecule type" value="Genomic_DNA"/>
</dbReference>
<comment type="subcellular location">
    <subcellularLocation>
        <location evidence="1">Nucleus</location>
        <location evidence="1">Nucleolus</location>
    </subcellularLocation>
</comment>
<feature type="region of interest" description="Disordered" evidence="7">
    <location>
        <begin position="201"/>
        <end position="265"/>
    </location>
</feature>
<feature type="compositionally biased region" description="Polar residues" evidence="7">
    <location>
        <begin position="20"/>
        <end position="31"/>
    </location>
</feature>
<feature type="region of interest" description="Disordered" evidence="7">
    <location>
        <begin position="157"/>
        <end position="184"/>
    </location>
</feature>
<evidence type="ECO:0000256" key="5">
    <source>
        <dbReference type="ARBA" id="ARBA00030932"/>
    </source>
</evidence>
<dbReference type="GO" id="GO:0030688">
    <property type="term" value="C:preribosome, small subunit precursor"/>
    <property type="evidence" value="ECO:0007669"/>
    <property type="project" value="TreeGrafter"/>
</dbReference>
<sequence>MGKVRGRRAQSKEDKEPVEQQETSVSANTDFEQGKEMNGNESMPFFGLVDSNELTYFHQAEQTLNLNTFSTPDEKDLFIDSVFNEAKGKELKLVTNQICSKLMERLILSSTLKQMHQLFSAFKGRFYDLSRQKYSSHVMETFLVRCAALIEKEILSSGQEAEEEEEADEEEMEGWTGIAGDDGEGASVKCRIELDLEKQAVEDCEKDDRDQGQRGLSEEVPGSNVVQGRVARGVEGDYYGGDERESAGAGDRLDLVADGAAVDPA</sequence>
<keyword evidence="9" id="KW-1185">Reference proteome</keyword>
<comment type="similarity">
    <text evidence="2">Belongs to the NOP9 family.</text>
</comment>
<feature type="compositionally biased region" description="Acidic residues" evidence="7">
    <location>
        <begin position="160"/>
        <end position="173"/>
    </location>
</feature>